<evidence type="ECO:0000313" key="2">
    <source>
        <dbReference type="Proteomes" id="UP001195483"/>
    </source>
</evidence>
<keyword evidence="2" id="KW-1185">Reference proteome</keyword>
<reference evidence="1" key="3">
    <citation type="submission" date="2023-05" db="EMBL/GenBank/DDBJ databases">
        <authorList>
            <person name="Smith C.H."/>
        </authorList>
    </citation>
    <scope>NUCLEOTIDE SEQUENCE</scope>
    <source>
        <strain evidence="1">CHS0354</strain>
        <tissue evidence="1">Mantle</tissue>
    </source>
</reference>
<dbReference type="AlphaFoldDB" id="A0AAE0THH7"/>
<accession>A0AAE0THH7</accession>
<proteinExistence type="predicted"/>
<sequence>MFENTAFWPDSTKRKRPTDSEDLLYTALKRQKCFGTPDLIPKFMESQIREVPSDRMDWEHDSSSISTSNTSDLYLQIKVTPLCPSFNVDRNQGVGGMELGENAVSRQEKTHCPQCAAGQPGHISHMWR</sequence>
<dbReference type="Proteomes" id="UP001195483">
    <property type="component" value="Unassembled WGS sequence"/>
</dbReference>
<dbReference type="EMBL" id="JAEAOA010001024">
    <property type="protein sequence ID" value="KAK3610460.1"/>
    <property type="molecule type" value="Genomic_DNA"/>
</dbReference>
<gene>
    <name evidence="1" type="ORF">CHS0354_016649</name>
</gene>
<organism evidence="1 2">
    <name type="scientific">Potamilus streckersoni</name>
    <dbReference type="NCBI Taxonomy" id="2493646"/>
    <lineage>
        <taxon>Eukaryota</taxon>
        <taxon>Metazoa</taxon>
        <taxon>Spiralia</taxon>
        <taxon>Lophotrochozoa</taxon>
        <taxon>Mollusca</taxon>
        <taxon>Bivalvia</taxon>
        <taxon>Autobranchia</taxon>
        <taxon>Heteroconchia</taxon>
        <taxon>Palaeoheterodonta</taxon>
        <taxon>Unionida</taxon>
        <taxon>Unionoidea</taxon>
        <taxon>Unionidae</taxon>
        <taxon>Ambleminae</taxon>
        <taxon>Lampsilini</taxon>
        <taxon>Potamilus</taxon>
    </lineage>
</organism>
<evidence type="ECO:0000313" key="1">
    <source>
        <dbReference type="EMBL" id="KAK3610460.1"/>
    </source>
</evidence>
<reference evidence="1" key="1">
    <citation type="journal article" date="2021" name="Genome Biol. Evol.">
        <title>A High-Quality Reference Genome for a Parasitic Bivalve with Doubly Uniparental Inheritance (Bivalvia: Unionida).</title>
        <authorList>
            <person name="Smith C.H."/>
        </authorList>
    </citation>
    <scope>NUCLEOTIDE SEQUENCE</scope>
    <source>
        <strain evidence="1">CHS0354</strain>
    </source>
</reference>
<protein>
    <submittedName>
        <fullName evidence="1">Uncharacterized protein</fullName>
    </submittedName>
</protein>
<name>A0AAE0THH7_9BIVA</name>
<comment type="caution">
    <text evidence="1">The sequence shown here is derived from an EMBL/GenBank/DDBJ whole genome shotgun (WGS) entry which is preliminary data.</text>
</comment>
<reference evidence="1" key="2">
    <citation type="journal article" date="2021" name="Genome Biol. Evol.">
        <title>Developing a high-quality reference genome for a parasitic bivalve with doubly uniparental inheritance (Bivalvia: Unionida).</title>
        <authorList>
            <person name="Smith C.H."/>
        </authorList>
    </citation>
    <scope>NUCLEOTIDE SEQUENCE</scope>
    <source>
        <strain evidence="1">CHS0354</strain>
        <tissue evidence="1">Mantle</tissue>
    </source>
</reference>